<evidence type="ECO:0000313" key="5">
    <source>
        <dbReference type="Proteomes" id="UP001237642"/>
    </source>
</evidence>
<dbReference type="GO" id="GO:0050660">
    <property type="term" value="F:flavin adenine dinucleotide binding"/>
    <property type="evidence" value="ECO:0007669"/>
    <property type="project" value="InterPro"/>
</dbReference>
<protein>
    <submittedName>
        <fullName evidence="4">BBE domain-containing protein</fullName>
    </submittedName>
</protein>
<dbReference type="EMBL" id="JAUIZM010000007">
    <property type="protein sequence ID" value="KAK1374964.1"/>
    <property type="molecule type" value="Genomic_DNA"/>
</dbReference>
<dbReference type="PANTHER" id="PTHR32448">
    <property type="entry name" value="OS08G0158400 PROTEIN"/>
    <property type="match status" value="1"/>
</dbReference>
<dbReference type="Gene3D" id="3.30.465.10">
    <property type="match status" value="1"/>
</dbReference>
<dbReference type="AlphaFoldDB" id="A0AAD8HWV3"/>
<evidence type="ECO:0000256" key="2">
    <source>
        <dbReference type="ARBA" id="ARBA00022827"/>
    </source>
</evidence>
<evidence type="ECO:0000259" key="3">
    <source>
        <dbReference type="Pfam" id="PF08031"/>
    </source>
</evidence>
<reference evidence="4" key="1">
    <citation type="submission" date="2023-02" db="EMBL/GenBank/DDBJ databases">
        <title>Genome of toxic invasive species Heracleum sosnowskyi carries increased number of genes despite the absence of recent whole-genome duplications.</title>
        <authorList>
            <person name="Schelkunov M."/>
            <person name="Shtratnikova V."/>
            <person name="Makarenko M."/>
            <person name="Klepikova A."/>
            <person name="Omelchenko D."/>
            <person name="Novikova G."/>
            <person name="Obukhova E."/>
            <person name="Bogdanov V."/>
            <person name="Penin A."/>
            <person name="Logacheva M."/>
        </authorList>
    </citation>
    <scope>NUCLEOTIDE SEQUENCE</scope>
    <source>
        <strain evidence="4">Hsosn_3</strain>
        <tissue evidence="4">Leaf</tissue>
    </source>
</reference>
<dbReference type="Pfam" id="PF08031">
    <property type="entry name" value="BBE"/>
    <property type="match status" value="1"/>
</dbReference>
<accession>A0AAD8HWV3</accession>
<evidence type="ECO:0000256" key="1">
    <source>
        <dbReference type="ARBA" id="ARBA00022630"/>
    </source>
</evidence>
<dbReference type="InterPro" id="IPR016169">
    <property type="entry name" value="FAD-bd_PCMH_sub2"/>
</dbReference>
<dbReference type="InterPro" id="IPR012951">
    <property type="entry name" value="BBE"/>
</dbReference>
<dbReference type="GO" id="GO:0016491">
    <property type="term" value="F:oxidoreductase activity"/>
    <property type="evidence" value="ECO:0007669"/>
    <property type="project" value="InterPro"/>
</dbReference>
<organism evidence="4 5">
    <name type="scientific">Heracleum sosnowskyi</name>
    <dbReference type="NCBI Taxonomy" id="360622"/>
    <lineage>
        <taxon>Eukaryota</taxon>
        <taxon>Viridiplantae</taxon>
        <taxon>Streptophyta</taxon>
        <taxon>Embryophyta</taxon>
        <taxon>Tracheophyta</taxon>
        <taxon>Spermatophyta</taxon>
        <taxon>Magnoliopsida</taxon>
        <taxon>eudicotyledons</taxon>
        <taxon>Gunneridae</taxon>
        <taxon>Pentapetalae</taxon>
        <taxon>asterids</taxon>
        <taxon>campanulids</taxon>
        <taxon>Apiales</taxon>
        <taxon>Apiaceae</taxon>
        <taxon>Apioideae</taxon>
        <taxon>apioid superclade</taxon>
        <taxon>Tordylieae</taxon>
        <taxon>Tordyliinae</taxon>
        <taxon>Heracleum</taxon>
    </lineage>
</organism>
<proteinExistence type="predicted"/>
<keyword evidence="2" id="KW-0274">FAD</keyword>
<dbReference type="Gene3D" id="3.40.462.20">
    <property type="match status" value="2"/>
</dbReference>
<sequence>MATKNYTLNPYGLVLKAYGLRQTSPPKLYIKAKSDYVQQPISKDGLEQIWKRLMEMEQGATNLVMTPYGGKMSRIPEESRLAWLRSLSNDLTPYVSSNPRRSYVNYNDLDLGVGNTTYAEASTWGTRYFNNNFKRLVQVKNRLDAENLYLHEQSIPPFALT</sequence>
<reference evidence="4" key="2">
    <citation type="submission" date="2023-05" db="EMBL/GenBank/DDBJ databases">
        <authorList>
            <person name="Schelkunov M.I."/>
        </authorList>
    </citation>
    <scope>NUCLEOTIDE SEQUENCE</scope>
    <source>
        <strain evidence="4">Hsosn_3</strain>
        <tissue evidence="4">Leaf</tissue>
    </source>
</reference>
<feature type="domain" description="Berberine/berberine-like" evidence="3">
    <location>
        <begin position="102"/>
        <end position="156"/>
    </location>
</feature>
<name>A0AAD8HWV3_9APIA</name>
<dbReference type="Proteomes" id="UP001237642">
    <property type="component" value="Unassembled WGS sequence"/>
</dbReference>
<gene>
    <name evidence="4" type="ORF">POM88_031157</name>
</gene>
<comment type="caution">
    <text evidence="4">The sequence shown here is derived from an EMBL/GenBank/DDBJ whole genome shotgun (WGS) entry which is preliminary data.</text>
</comment>
<keyword evidence="5" id="KW-1185">Reference proteome</keyword>
<evidence type="ECO:0000313" key="4">
    <source>
        <dbReference type="EMBL" id="KAK1374964.1"/>
    </source>
</evidence>
<keyword evidence="1" id="KW-0285">Flavoprotein</keyword>